<evidence type="ECO:0000313" key="1">
    <source>
        <dbReference type="EMBL" id="MFC5410680.1"/>
    </source>
</evidence>
<sequence length="516" mass="59520">MMKINSIIKKQRIDNVLNSSKELPYEEKMSRIYDFLREEENERKAEHDDIGAFIETKKELPSKQRAFELINFYYNKYAKNFGDNEYIVFLISRGVEFRHYQSSISSVWRQISIDKIKEVSFSSTNLQTGEYIEVEVNENIDLESIEVEKSDTFHVPDFWFGDRNERQTIDATMIRVAQWCNISGFDPYWRRLFHETDIATVFQTEDRYMQLQWLYSMCRSEKAINLMQSKLQLSLDILALGDYKIGLPWRFNSYHHKTGDRIPSTSTFIAASLIFCIIRLGQKEKYKELLASAKEFVLRAQGEKGGWKACSFYKKPSIETTALCIHALALLNYDECLYAIKEGANWLIGEQDPWGLWFEDSNYFVSSPFLTVLVLDSLEISDGNTKSLTFDFDFQIQQLAVGKPAVHIENQYVFHQPQIGVVGTRAIAKENSFRQLISADNRLNSLISELEVLIQRTKEKAQEPEEFIALSEVAKAYKAASIGNLDAAKELLIASGESTVGLAKELKLDNILKLLE</sequence>
<reference evidence="2" key="1">
    <citation type="journal article" date="2019" name="Int. J. Syst. Evol. Microbiol.">
        <title>The Global Catalogue of Microorganisms (GCM) 10K type strain sequencing project: providing services to taxonomists for standard genome sequencing and annotation.</title>
        <authorList>
            <consortium name="The Broad Institute Genomics Platform"/>
            <consortium name="The Broad Institute Genome Sequencing Center for Infectious Disease"/>
            <person name="Wu L."/>
            <person name="Ma J."/>
        </authorList>
    </citation>
    <scope>NUCLEOTIDE SEQUENCE [LARGE SCALE GENOMIC DNA]</scope>
    <source>
        <strain evidence="2">CCUG 55250</strain>
    </source>
</reference>
<dbReference type="Proteomes" id="UP001596106">
    <property type="component" value="Unassembled WGS sequence"/>
</dbReference>
<organism evidence="1 2">
    <name type="scientific">Larkinella bovis</name>
    <dbReference type="NCBI Taxonomy" id="683041"/>
    <lineage>
        <taxon>Bacteria</taxon>
        <taxon>Pseudomonadati</taxon>
        <taxon>Bacteroidota</taxon>
        <taxon>Cytophagia</taxon>
        <taxon>Cytophagales</taxon>
        <taxon>Spirosomataceae</taxon>
        <taxon>Larkinella</taxon>
    </lineage>
</organism>
<proteinExistence type="predicted"/>
<dbReference type="InterPro" id="IPR008930">
    <property type="entry name" value="Terpenoid_cyclase/PrenylTrfase"/>
</dbReference>
<evidence type="ECO:0008006" key="3">
    <source>
        <dbReference type="Google" id="ProtNLM"/>
    </source>
</evidence>
<dbReference type="Gene3D" id="1.50.10.20">
    <property type="match status" value="1"/>
</dbReference>
<dbReference type="RefSeq" id="WP_379846563.1">
    <property type="nucleotide sequence ID" value="NZ_JBHSMA010000004.1"/>
</dbReference>
<keyword evidence="2" id="KW-1185">Reference proteome</keyword>
<protein>
    <recommendedName>
        <fullName evidence="3">Prenyltransferase</fullName>
    </recommendedName>
</protein>
<comment type="caution">
    <text evidence="1">The sequence shown here is derived from an EMBL/GenBank/DDBJ whole genome shotgun (WGS) entry which is preliminary data.</text>
</comment>
<accession>A0ABW0IB23</accession>
<dbReference type="SUPFAM" id="SSF48239">
    <property type="entry name" value="Terpenoid cyclases/Protein prenyltransferases"/>
    <property type="match status" value="1"/>
</dbReference>
<dbReference type="EMBL" id="JBHSMA010000004">
    <property type="protein sequence ID" value="MFC5410680.1"/>
    <property type="molecule type" value="Genomic_DNA"/>
</dbReference>
<gene>
    <name evidence="1" type="ORF">ACFPMF_15260</name>
</gene>
<evidence type="ECO:0000313" key="2">
    <source>
        <dbReference type="Proteomes" id="UP001596106"/>
    </source>
</evidence>
<name>A0ABW0IB23_9BACT</name>